<evidence type="ECO:0000313" key="2">
    <source>
        <dbReference type="EMBL" id="GAA3976727.1"/>
    </source>
</evidence>
<protein>
    <submittedName>
        <fullName evidence="2">Ligase-associated DNA damage response endonuclease PdeM</fullName>
    </submittedName>
</protein>
<keyword evidence="2" id="KW-0255">Endonuclease</keyword>
<proteinExistence type="predicted"/>
<evidence type="ECO:0000259" key="1">
    <source>
        <dbReference type="Pfam" id="PF00149"/>
    </source>
</evidence>
<dbReference type="GO" id="GO:0004519">
    <property type="term" value="F:endonuclease activity"/>
    <property type="evidence" value="ECO:0007669"/>
    <property type="project" value="UniProtKB-KW"/>
</dbReference>
<dbReference type="NCBIfam" id="TIGR04123">
    <property type="entry name" value="P_estr_lig_assc"/>
    <property type="match status" value="1"/>
</dbReference>
<organism evidence="2 3">
    <name type="scientific">Pedobacter ginsengiterrae</name>
    <dbReference type="NCBI Taxonomy" id="871696"/>
    <lineage>
        <taxon>Bacteria</taxon>
        <taxon>Pseudomonadati</taxon>
        <taxon>Bacteroidota</taxon>
        <taxon>Sphingobacteriia</taxon>
        <taxon>Sphingobacteriales</taxon>
        <taxon>Sphingobacteriaceae</taxon>
        <taxon>Pedobacter</taxon>
    </lineage>
</organism>
<evidence type="ECO:0000313" key="3">
    <source>
        <dbReference type="Proteomes" id="UP001501081"/>
    </source>
</evidence>
<dbReference type="EMBL" id="BAABAK010000016">
    <property type="protein sequence ID" value="GAA3976727.1"/>
    <property type="molecule type" value="Genomic_DNA"/>
</dbReference>
<dbReference type="SUPFAM" id="SSF56300">
    <property type="entry name" value="Metallo-dependent phosphatases"/>
    <property type="match status" value="1"/>
</dbReference>
<keyword evidence="2" id="KW-0540">Nuclease</keyword>
<reference evidence="3" key="1">
    <citation type="journal article" date="2019" name="Int. J. Syst. Evol. Microbiol.">
        <title>The Global Catalogue of Microorganisms (GCM) 10K type strain sequencing project: providing services to taxonomists for standard genome sequencing and annotation.</title>
        <authorList>
            <consortium name="The Broad Institute Genomics Platform"/>
            <consortium name="The Broad Institute Genome Sequencing Center for Infectious Disease"/>
            <person name="Wu L."/>
            <person name="Ma J."/>
        </authorList>
    </citation>
    <scope>NUCLEOTIDE SEQUENCE [LARGE SCALE GENOMIC DNA]</scope>
    <source>
        <strain evidence="3">JCM 17338</strain>
    </source>
</reference>
<comment type="caution">
    <text evidence="2">The sequence shown here is derived from an EMBL/GenBank/DDBJ whole genome shotgun (WGS) entry which is preliminary data.</text>
</comment>
<keyword evidence="2" id="KW-0436">Ligase</keyword>
<dbReference type="InterPro" id="IPR026336">
    <property type="entry name" value="PdeM-like"/>
</dbReference>
<dbReference type="Gene3D" id="3.60.21.10">
    <property type="match status" value="1"/>
</dbReference>
<dbReference type="RefSeq" id="WP_344768538.1">
    <property type="nucleotide sequence ID" value="NZ_BAABAK010000016.1"/>
</dbReference>
<dbReference type="InterPro" id="IPR024173">
    <property type="entry name" value="Pesterase_MJ0037-like"/>
</dbReference>
<dbReference type="Proteomes" id="UP001501081">
    <property type="component" value="Unassembled WGS sequence"/>
</dbReference>
<keyword evidence="2" id="KW-0378">Hydrolase</keyword>
<dbReference type="GO" id="GO:0016874">
    <property type="term" value="F:ligase activity"/>
    <property type="evidence" value="ECO:0007669"/>
    <property type="project" value="UniProtKB-KW"/>
</dbReference>
<name>A0ABP7Q5S9_9SPHI</name>
<sequence length="215" mass="24300">MKLAEYTLDFAGECFWLSTHKAMFWPKKQALILADLHLGKAAHFRKNGIPVPTQIGQNDLARLSFLLELYKPKQVIIVGDLVHAGHNNEVKAFKQLTGKFAETEFLLVKGNHDRISEELIAEMGIDHVCNTYQIENIFFNHIHSENDLKPTISGHLHPGISLMLPTKKHIRLPCFVVGNHQLILPAFSEFTGLYTAKIFENASYYAVHDSGIINI</sequence>
<dbReference type="Pfam" id="PF00149">
    <property type="entry name" value="Metallophos"/>
    <property type="match status" value="1"/>
</dbReference>
<dbReference type="InterPro" id="IPR004843">
    <property type="entry name" value="Calcineurin-like_PHP"/>
</dbReference>
<dbReference type="PANTHER" id="PTHR39323">
    <property type="entry name" value="BLR1149 PROTEIN"/>
    <property type="match status" value="1"/>
</dbReference>
<dbReference type="InterPro" id="IPR029052">
    <property type="entry name" value="Metallo-depent_PP-like"/>
</dbReference>
<dbReference type="PANTHER" id="PTHR39323:SF1">
    <property type="entry name" value="BLR1149 PROTEIN"/>
    <property type="match status" value="1"/>
</dbReference>
<accession>A0ABP7Q5S9</accession>
<gene>
    <name evidence="2" type="primary">pdeM</name>
    <name evidence="2" type="ORF">GCM10022246_31270</name>
</gene>
<dbReference type="PIRSF" id="PIRSF000887">
    <property type="entry name" value="Pesterase_MJ0037"/>
    <property type="match status" value="1"/>
</dbReference>
<feature type="domain" description="Calcineurin-like phosphoesterase" evidence="1">
    <location>
        <begin position="31"/>
        <end position="121"/>
    </location>
</feature>
<keyword evidence="3" id="KW-1185">Reference proteome</keyword>